<protein>
    <submittedName>
        <fullName evidence="2">Uncharacterized protein</fullName>
    </submittedName>
</protein>
<dbReference type="AlphaFoldDB" id="A0A9W4E5F3"/>
<gene>
    <name evidence="2" type="ORF">SCOCK_210064</name>
</gene>
<name>A0A9W4E5F3_9ACTN</name>
<evidence type="ECO:0000313" key="2">
    <source>
        <dbReference type="EMBL" id="CAG6393624.1"/>
    </source>
</evidence>
<dbReference type="EMBL" id="CAJSLV010000050">
    <property type="protein sequence ID" value="CAG6393624.1"/>
    <property type="molecule type" value="Genomic_DNA"/>
</dbReference>
<feature type="compositionally biased region" description="Basic and acidic residues" evidence="1">
    <location>
        <begin position="246"/>
        <end position="255"/>
    </location>
</feature>
<evidence type="ECO:0000313" key="3">
    <source>
        <dbReference type="Proteomes" id="UP001152519"/>
    </source>
</evidence>
<feature type="region of interest" description="Disordered" evidence="1">
    <location>
        <begin position="465"/>
        <end position="489"/>
    </location>
</feature>
<feature type="region of interest" description="Disordered" evidence="1">
    <location>
        <begin position="1"/>
        <end position="278"/>
    </location>
</feature>
<feature type="compositionally biased region" description="Basic and acidic residues" evidence="1">
    <location>
        <begin position="184"/>
        <end position="210"/>
    </location>
</feature>
<accession>A0A9W4E5F3</accession>
<comment type="caution">
    <text evidence="2">The sequence shown here is derived from an EMBL/GenBank/DDBJ whole genome shotgun (WGS) entry which is preliminary data.</text>
</comment>
<organism evidence="2 3">
    <name type="scientific">Actinacidiphila cocklensis</name>
    <dbReference type="NCBI Taxonomy" id="887465"/>
    <lineage>
        <taxon>Bacteria</taxon>
        <taxon>Bacillati</taxon>
        <taxon>Actinomycetota</taxon>
        <taxon>Actinomycetes</taxon>
        <taxon>Kitasatosporales</taxon>
        <taxon>Streptomycetaceae</taxon>
        <taxon>Actinacidiphila</taxon>
    </lineage>
</organism>
<evidence type="ECO:0000256" key="1">
    <source>
        <dbReference type="SAM" id="MobiDB-lite"/>
    </source>
</evidence>
<keyword evidence="3" id="KW-1185">Reference proteome</keyword>
<reference evidence="2" key="1">
    <citation type="submission" date="2021-05" db="EMBL/GenBank/DDBJ databases">
        <authorList>
            <person name="Arsene-Ploetze F."/>
        </authorList>
    </citation>
    <scope>NUCLEOTIDE SEQUENCE</scope>
    <source>
        <strain evidence="2">DSM 42138</strain>
    </source>
</reference>
<sequence>MSPAMERANRSACVTRKEDTSAEANANPGGRRRGRGSGRDAGGVRQQRLHGDRGLQNHHLLVDLEQGRTAAAGHPAGHRLLHQGDRHQGPGAVLRPAGDEAGRHGQQHLEGPRPGRRLLGEPALRRQLRCPAGRGRRLRPQRTGRVEDGRAGHTAGLGQVPQGRQGAVRAGAVPDAGHVAVVQRQDDAEDRRHTAQDVRRTARHVREGRGARHGVRGGRRDDPRLQRLLAHAAGQPLPGPGVDPEGCGRQDRPDLEGPEVPGRGAGAGEARQGEGEHAVRLPGQQAAGRPAGVVAEQGAVPAHGQLGRVRHEELRGLRLRLRLGHLPQRAERADVGRQPVGGLRHHQEGQEPGRRAEVHRVLHEQEVDERALVQGGRHTLAARRPRPGDARLGAEAAGRRPGGHQIPRRRSVDLPQLLDERLRRRRRPAVLRRDESGEVRRQARVVEQELLGLPQLTLTFVSRPPRVAAARSPRDESVPSPFQATGAEP</sequence>
<dbReference type="Proteomes" id="UP001152519">
    <property type="component" value="Unassembled WGS sequence"/>
</dbReference>
<feature type="compositionally biased region" description="Basic and acidic residues" evidence="1">
    <location>
        <begin position="49"/>
        <end position="66"/>
    </location>
</feature>
<proteinExistence type="predicted"/>
<feature type="region of interest" description="Disordered" evidence="1">
    <location>
        <begin position="380"/>
        <end position="411"/>
    </location>
</feature>